<dbReference type="InterPro" id="IPR000835">
    <property type="entry name" value="HTH_MarR-typ"/>
</dbReference>
<dbReference type="InterPro" id="IPR023187">
    <property type="entry name" value="Tscrpt_reg_MarR-type_CS"/>
</dbReference>
<evidence type="ECO:0000259" key="4">
    <source>
        <dbReference type="PROSITE" id="PS50995"/>
    </source>
</evidence>
<dbReference type="PROSITE" id="PS50995">
    <property type="entry name" value="HTH_MARR_2"/>
    <property type="match status" value="1"/>
</dbReference>
<comment type="caution">
    <text evidence="5">The sequence shown here is derived from an EMBL/GenBank/DDBJ whole genome shotgun (WGS) entry which is preliminary data.</text>
</comment>
<dbReference type="PANTHER" id="PTHR33164">
    <property type="entry name" value="TRANSCRIPTIONAL REGULATOR, MARR FAMILY"/>
    <property type="match status" value="1"/>
</dbReference>
<organism evidence="5 6">
    <name type="scientific">Novosphingobium tardum</name>
    <dbReference type="NCBI Taxonomy" id="1538021"/>
    <lineage>
        <taxon>Bacteria</taxon>
        <taxon>Pseudomonadati</taxon>
        <taxon>Pseudomonadota</taxon>
        <taxon>Alphaproteobacteria</taxon>
        <taxon>Sphingomonadales</taxon>
        <taxon>Sphingomonadaceae</taxon>
        <taxon>Novosphingobium</taxon>
    </lineage>
</organism>
<dbReference type="InterPro" id="IPR036388">
    <property type="entry name" value="WH-like_DNA-bd_sf"/>
</dbReference>
<gene>
    <name evidence="5" type="ORF">ACFO0A_06335</name>
</gene>
<dbReference type="InterPro" id="IPR036390">
    <property type="entry name" value="WH_DNA-bd_sf"/>
</dbReference>
<evidence type="ECO:0000256" key="1">
    <source>
        <dbReference type="ARBA" id="ARBA00023015"/>
    </source>
</evidence>
<evidence type="ECO:0000313" key="5">
    <source>
        <dbReference type="EMBL" id="MFC4294675.1"/>
    </source>
</evidence>
<protein>
    <submittedName>
        <fullName evidence="5">MarR family winged helix-turn-helix transcriptional regulator</fullName>
    </submittedName>
</protein>
<sequence>MKVADYAALADFRHALRQFLAFSEGRAGEHGLTAQQHQALLAIRGAGGAVTVGYVAERLILKPHSATGLVNRLAAQGLVARQASQVDRRVALLTLTEKAEDLLAELSATHREEIGRLRPLLIDLLDKLT</sequence>
<dbReference type="SMART" id="SM00347">
    <property type="entry name" value="HTH_MARR"/>
    <property type="match status" value="1"/>
</dbReference>
<name>A0ABV8RMW0_9SPHN</name>
<keyword evidence="3" id="KW-0804">Transcription</keyword>
<feature type="domain" description="HTH marR-type" evidence="4">
    <location>
        <begin position="1"/>
        <end position="129"/>
    </location>
</feature>
<dbReference type="RefSeq" id="WP_379538121.1">
    <property type="nucleotide sequence ID" value="NZ_JBHSDR010000003.1"/>
</dbReference>
<keyword evidence="2" id="KW-0238">DNA-binding</keyword>
<dbReference type="PANTHER" id="PTHR33164:SF43">
    <property type="entry name" value="HTH-TYPE TRANSCRIPTIONAL REPRESSOR YETL"/>
    <property type="match status" value="1"/>
</dbReference>
<evidence type="ECO:0000256" key="2">
    <source>
        <dbReference type="ARBA" id="ARBA00023125"/>
    </source>
</evidence>
<evidence type="ECO:0000313" key="6">
    <source>
        <dbReference type="Proteomes" id="UP001595828"/>
    </source>
</evidence>
<keyword evidence="1" id="KW-0805">Transcription regulation</keyword>
<dbReference type="EMBL" id="JBHSDR010000003">
    <property type="protein sequence ID" value="MFC4294675.1"/>
    <property type="molecule type" value="Genomic_DNA"/>
</dbReference>
<reference evidence="6" key="1">
    <citation type="journal article" date="2019" name="Int. J. Syst. Evol. Microbiol.">
        <title>The Global Catalogue of Microorganisms (GCM) 10K type strain sequencing project: providing services to taxonomists for standard genome sequencing and annotation.</title>
        <authorList>
            <consortium name="The Broad Institute Genomics Platform"/>
            <consortium name="The Broad Institute Genome Sequencing Center for Infectious Disease"/>
            <person name="Wu L."/>
            <person name="Ma J."/>
        </authorList>
    </citation>
    <scope>NUCLEOTIDE SEQUENCE [LARGE SCALE GENOMIC DNA]</scope>
    <source>
        <strain evidence="6">CGMCC 1.12989</strain>
    </source>
</reference>
<accession>A0ABV8RMW0</accession>
<dbReference type="Pfam" id="PF12802">
    <property type="entry name" value="MarR_2"/>
    <property type="match status" value="1"/>
</dbReference>
<dbReference type="Proteomes" id="UP001595828">
    <property type="component" value="Unassembled WGS sequence"/>
</dbReference>
<dbReference type="SUPFAM" id="SSF46785">
    <property type="entry name" value="Winged helix' DNA-binding domain"/>
    <property type="match status" value="1"/>
</dbReference>
<proteinExistence type="predicted"/>
<keyword evidence="6" id="KW-1185">Reference proteome</keyword>
<evidence type="ECO:0000256" key="3">
    <source>
        <dbReference type="ARBA" id="ARBA00023163"/>
    </source>
</evidence>
<dbReference type="InterPro" id="IPR039422">
    <property type="entry name" value="MarR/SlyA-like"/>
</dbReference>
<dbReference type="Gene3D" id="1.10.10.10">
    <property type="entry name" value="Winged helix-like DNA-binding domain superfamily/Winged helix DNA-binding domain"/>
    <property type="match status" value="1"/>
</dbReference>
<dbReference type="PROSITE" id="PS01117">
    <property type="entry name" value="HTH_MARR_1"/>
    <property type="match status" value="1"/>
</dbReference>